<evidence type="ECO:0000256" key="1">
    <source>
        <dbReference type="SAM" id="MobiDB-lite"/>
    </source>
</evidence>
<protein>
    <recommendedName>
        <fullName evidence="3">DUF4097 domain-containing protein</fullName>
    </recommendedName>
</protein>
<feature type="signal peptide" evidence="2">
    <location>
        <begin position="1"/>
        <end position="27"/>
    </location>
</feature>
<reference evidence="4 5" key="1">
    <citation type="submission" date="2020-08" db="EMBL/GenBank/DDBJ databases">
        <title>Genomic Encyclopedia of Type Strains, Phase IV (KMG-IV): sequencing the most valuable type-strain genomes for metagenomic binning, comparative biology and taxonomic classification.</title>
        <authorList>
            <person name="Goeker M."/>
        </authorList>
    </citation>
    <scope>NUCLEOTIDE SEQUENCE [LARGE SCALE GENOMIC DNA]</scope>
    <source>
        <strain evidence="4 5">DSM 29007</strain>
    </source>
</reference>
<sequence>MRYVTMVAASAAVVGFWAAAHTDIAQAASALRAPVSASAITTATTSQEDFRWSGRIARGKQIEINGLFGDVRAELTSGDEVEVVGHRRGSAAGGVRIVVDQNDEGVTICTVYRASGDANESRDCENNRSGDRDGTVDHDDARIDWVVRVPAGVKFSAGTVDGDITAEGMRGPVAVASVAGDVRVSTTGSARAATVSGNVVASFGEMDDEEMEFASVSGNVLLRLASGVNASVQAQTLSGEIESDFELRRGSMTDADDDDDDRIAGMNLNIQIGRQARGDIGRGGQELNVTTVSGDIRLERAR</sequence>
<dbReference type="EMBL" id="JACHIA010000016">
    <property type="protein sequence ID" value="MBB6072614.1"/>
    <property type="molecule type" value="Genomic_DNA"/>
</dbReference>
<evidence type="ECO:0000313" key="4">
    <source>
        <dbReference type="EMBL" id="MBB6072614.1"/>
    </source>
</evidence>
<comment type="caution">
    <text evidence="4">The sequence shown here is derived from an EMBL/GenBank/DDBJ whole genome shotgun (WGS) entry which is preliminary data.</text>
</comment>
<evidence type="ECO:0000259" key="3">
    <source>
        <dbReference type="Pfam" id="PF13349"/>
    </source>
</evidence>
<dbReference type="AlphaFoldDB" id="A0A841H3N5"/>
<keyword evidence="2" id="KW-0732">Signal</keyword>
<dbReference type="InterPro" id="IPR025164">
    <property type="entry name" value="Toastrack_DUF4097"/>
</dbReference>
<dbReference type="Pfam" id="PF13349">
    <property type="entry name" value="DUF4097"/>
    <property type="match status" value="1"/>
</dbReference>
<feature type="chain" id="PRO_5032600320" description="DUF4097 domain-containing protein" evidence="2">
    <location>
        <begin position="28"/>
        <end position="302"/>
    </location>
</feature>
<feature type="domain" description="DUF4097" evidence="3">
    <location>
        <begin position="154"/>
        <end position="246"/>
    </location>
</feature>
<accession>A0A841H3N5</accession>
<gene>
    <name evidence="4" type="ORF">HNQ61_004277</name>
</gene>
<feature type="region of interest" description="Disordered" evidence="1">
    <location>
        <begin position="118"/>
        <end position="137"/>
    </location>
</feature>
<evidence type="ECO:0000313" key="5">
    <source>
        <dbReference type="Proteomes" id="UP000582837"/>
    </source>
</evidence>
<dbReference type="RefSeq" id="WP_170032685.1">
    <property type="nucleotide sequence ID" value="NZ_JABDTL010000001.1"/>
</dbReference>
<dbReference type="Proteomes" id="UP000582837">
    <property type="component" value="Unassembled WGS sequence"/>
</dbReference>
<organism evidence="4 5">
    <name type="scientific">Longimicrobium terrae</name>
    <dbReference type="NCBI Taxonomy" id="1639882"/>
    <lineage>
        <taxon>Bacteria</taxon>
        <taxon>Pseudomonadati</taxon>
        <taxon>Gemmatimonadota</taxon>
        <taxon>Longimicrobiia</taxon>
        <taxon>Longimicrobiales</taxon>
        <taxon>Longimicrobiaceae</taxon>
        <taxon>Longimicrobium</taxon>
    </lineage>
</organism>
<proteinExistence type="predicted"/>
<evidence type="ECO:0000256" key="2">
    <source>
        <dbReference type="SAM" id="SignalP"/>
    </source>
</evidence>
<name>A0A841H3N5_9BACT</name>
<keyword evidence="5" id="KW-1185">Reference proteome</keyword>
<feature type="compositionally biased region" description="Basic and acidic residues" evidence="1">
    <location>
        <begin position="119"/>
        <end position="137"/>
    </location>
</feature>